<evidence type="ECO:0000256" key="16">
    <source>
        <dbReference type="ARBA" id="ARBA00049209"/>
    </source>
</evidence>
<evidence type="ECO:0000256" key="5">
    <source>
        <dbReference type="ARBA" id="ARBA00022723"/>
    </source>
</evidence>
<feature type="binding site" evidence="17">
    <location>
        <position position="444"/>
    </location>
    <ligand>
        <name>AMP</name>
        <dbReference type="ChEBI" id="CHEBI:456215"/>
    </ligand>
</feature>
<evidence type="ECO:0000256" key="13">
    <source>
        <dbReference type="ARBA" id="ARBA00023268"/>
    </source>
</evidence>
<evidence type="ECO:0000256" key="17">
    <source>
        <dbReference type="HAMAP-Rule" id="MF_01965"/>
    </source>
</evidence>
<dbReference type="HAMAP" id="MF_01966">
    <property type="entry name" value="NADHX_epimerase"/>
    <property type="match status" value="1"/>
</dbReference>
<evidence type="ECO:0000256" key="19">
    <source>
        <dbReference type="PIRNR" id="PIRNR017184"/>
    </source>
</evidence>
<protein>
    <recommendedName>
        <fullName evidence="19">Bifunctional NAD(P)H-hydrate repair enzyme</fullName>
    </recommendedName>
    <alternativeName>
        <fullName evidence="19">Nicotinamide nucleotide repair protein</fullName>
    </alternativeName>
    <domain>
        <recommendedName>
            <fullName evidence="19">ADP-dependent (S)-NAD(P)H-hydrate dehydratase</fullName>
            <ecNumber evidence="19">4.2.1.136</ecNumber>
        </recommendedName>
        <alternativeName>
            <fullName evidence="19">ADP-dependent NAD(P)HX dehydratase</fullName>
        </alternativeName>
    </domain>
    <domain>
        <recommendedName>
            <fullName evidence="19">NAD(P)H-hydrate epimerase</fullName>
            <ecNumber evidence="19">5.1.99.6</ecNumber>
        </recommendedName>
    </domain>
</protein>
<dbReference type="HAMAP" id="MF_01965">
    <property type="entry name" value="NADHX_dehydratase"/>
    <property type="match status" value="1"/>
</dbReference>
<dbReference type="InterPro" id="IPR030677">
    <property type="entry name" value="Nnr"/>
</dbReference>
<dbReference type="NCBIfam" id="TIGR00197">
    <property type="entry name" value="yjeF_nterm"/>
    <property type="match status" value="1"/>
</dbReference>
<evidence type="ECO:0000256" key="9">
    <source>
        <dbReference type="ARBA" id="ARBA00022958"/>
    </source>
</evidence>
<dbReference type="GO" id="GO:0052856">
    <property type="term" value="F:NAD(P)HX epimerase activity"/>
    <property type="evidence" value="ECO:0007669"/>
    <property type="project" value="UniProtKB-EC"/>
</dbReference>
<dbReference type="InterPro" id="IPR000631">
    <property type="entry name" value="CARKD"/>
</dbReference>
<sequence>MYIVTAKEMYDIDHYTIEKVGIDGKLLMENAGREIARKVEAKVNEATDKMIVFAGAGNNGGDGFVIARTLLNRQYDVSIMQVVPNEKITGDAFFHKQLFVNCGGSVSLIAGEKEIANLVRNADIIVDAMVGIGVKGILREPIATIASIINKEAKAIISVDIPSGLPADEGISDFKSVQADYTIVIGAPKISLFLQHTAPFYGKWDLISIGFPLFAFQKYAHRYVVKTEHFQKTLPKRSPYSHKGSFGRGLVVGGSQEMPGSLVMAVKAALKSGAGLVTAGTIKSVIETIASECIEATYLPLSEMNGYLDNDSQILLDKYDAIAIGIGMGRMDETGILVRKIAKEANCPVVIDADGLYHIKDCLTMLEKRTPPTIVTPHPGEMAMLLNIPVPELLKAPFTYTLDFAKKYRVYVVLKGTYTIITAPNGKQAVSLAGNPGLAKGGSGDVLTGIILAMTMQDQSIFQGICNACFIHGTAADMLVEEMHSYYDLMASDVIEGISKVYRTFS</sequence>
<feature type="binding site" evidence="17">
    <location>
        <position position="378"/>
    </location>
    <ligand>
        <name>(6S)-NADPHX</name>
        <dbReference type="ChEBI" id="CHEBI:64076"/>
    </ligand>
</feature>
<comment type="caution">
    <text evidence="22">The sequence shown here is derived from an EMBL/GenBank/DDBJ whole genome shotgun (WGS) entry which is preliminary data.</text>
</comment>
<keyword evidence="12 17" id="KW-0456">Lyase</keyword>
<comment type="caution">
    <text evidence="17">Lacks conserved residue(s) required for the propagation of feature annotation.</text>
</comment>
<feature type="binding site" evidence="17">
    <location>
        <begin position="415"/>
        <end position="419"/>
    </location>
    <ligand>
        <name>AMP</name>
        <dbReference type="ChEBI" id="CHEBI:456215"/>
    </ligand>
</feature>
<feature type="binding site" evidence="18">
    <location>
        <position position="163"/>
    </location>
    <ligand>
        <name>K(+)</name>
        <dbReference type="ChEBI" id="CHEBI:29103"/>
    </ligand>
</feature>
<dbReference type="EC" id="5.1.99.6" evidence="19"/>
<proteinExistence type="inferred from homology"/>
<evidence type="ECO:0000256" key="7">
    <source>
        <dbReference type="ARBA" id="ARBA00022840"/>
    </source>
</evidence>
<dbReference type="SUPFAM" id="SSF53613">
    <property type="entry name" value="Ribokinase-like"/>
    <property type="match status" value="1"/>
</dbReference>
<dbReference type="PIRSF" id="PIRSF017184">
    <property type="entry name" value="Nnr"/>
    <property type="match status" value="1"/>
</dbReference>
<feature type="domain" description="YjeF N-terminal" evidence="21">
    <location>
        <begin position="9"/>
        <end position="217"/>
    </location>
</feature>
<keyword evidence="13" id="KW-0511">Multifunctional enzyme</keyword>
<evidence type="ECO:0000256" key="14">
    <source>
        <dbReference type="ARBA" id="ARBA00025153"/>
    </source>
</evidence>
<dbReference type="Pfam" id="PF01256">
    <property type="entry name" value="Carb_kinase"/>
    <property type="match status" value="1"/>
</dbReference>
<comment type="similarity">
    <text evidence="4 19">In the C-terminal section; belongs to the NnrD/CARKD family.</text>
</comment>
<comment type="subunit">
    <text evidence="17">Homotetramer.</text>
</comment>
<comment type="cofactor">
    <cofactor evidence="18 19">
        <name>K(+)</name>
        <dbReference type="ChEBI" id="CHEBI:29103"/>
    </cofactor>
    <text evidence="18 19">Binds 1 potassium ion per subunit.</text>
</comment>
<evidence type="ECO:0000256" key="12">
    <source>
        <dbReference type="ARBA" id="ARBA00023239"/>
    </source>
</evidence>
<keyword evidence="23" id="KW-1185">Reference proteome</keyword>
<evidence type="ECO:0000256" key="15">
    <source>
        <dbReference type="ARBA" id="ARBA00048238"/>
    </source>
</evidence>
<feature type="binding site" evidence="17">
    <location>
        <position position="445"/>
    </location>
    <ligand>
        <name>(6S)-NADPHX</name>
        <dbReference type="ChEBI" id="CHEBI:64076"/>
    </ligand>
</feature>
<evidence type="ECO:0000313" key="22">
    <source>
        <dbReference type="EMBL" id="MBP2258308.1"/>
    </source>
</evidence>
<comment type="catalytic activity">
    <reaction evidence="15 17 19">
        <text>(6S)-NADHX + ADP = AMP + phosphate + NADH + H(+)</text>
        <dbReference type="Rhea" id="RHEA:32223"/>
        <dbReference type="ChEBI" id="CHEBI:15378"/>
        <dbReference type="ChEBI" id="CHEBI:43474"/>
        <dbReference type="ChEBI" id="CHEBI:57945"/>
        <dbReference type="ChEBI" id="CHEBI:64074"/>
        <dbReference type="ChEBI" id="CHEBI:456215"/>
        <dbReference type="ChEBI" id="CHEBI:456216"/>
        <dbReference type="EC" id="4.2.1.136"/>
    </reaction>
</comment>
<dbReference type="Gene3D" id="3.40.50.10260">
    <property type="entry name" value="YjeF N-terminal domain"/>
    <property type="match status" value="1"/>
</dbReference>
<evidence type="ECO:0000256" key="18">
    <source>
        <dbReference type="HAMAP-Rule" id="MF_01966"/>
    </source>
</evidence>
<dbReference type="InterPro" id="IPR004443">
    <property type="entry name" value="YjeF_N_dom"/>
</dbReference>
<dbReference type="EMBL" id="JAGIKX010000023">
    <property type="protein sequence ID" value="MBP2258308.1"/>
    <property type="molecule type" value="Genomic_DNA"/>
</dbReference>
<comment type="catalytic activity">
    <reaction evidence="2 18 19">
        <text>(6R)-NADPHX = (6S)-NADPHX</text>
        <dbReference type="Rhea" id="RHEA:32227"/>
        <dbReference type="ChEBI" id="CHEBI:64076"/>
        <dbReference type="ChEBI" id="CHEBI:64077"/>
        <dbReference type="EC" id="5.1.99.6"/>
    </reaction>
</comment>
<comment type="catalytic activity">
    <reaction evidence="16 17 19">
        <text>(6S)-NADPHX + ADP = AMP + phosphate + NADPH + H(+)</text>
        <dbReference type="Rhea" id="RHEA:32235"/>
        <dbReference type="ChEBI" id="CHEBI:15378"/>
        <dbReference type="ChEBI" id="CHEBI:43474"/>
        <dbReference type="ChEBI" id="CHEBI:57783"/>
        <dbReference type="ChEBI" id="CHEBI:64076"/>
        <dbReference type="ChEBI" id="CHEBI:456215"/>
        <dbReference type="ChEBI" id="CHEBI:456216"/>
        <dbReference type="EC" id="4.2.1.136"/>
    </reaction>
</comment>
<comment type="function">
    <text evidence="17">Catalyzes the dehydration of the S-form of NAD(P)HX at the expense of ADP, which is converted to AMP. Together with NAD(P)HX epimerase, which catalyzes the epimerization of the S- and R-forms, the enzyme allows the repair of both epimers of NAD(P)HX, a damaged form of NAD(P)H that is a result of enzymatic or heat-dependent hydration.</text>
</comment>
<feature type="binding site" evidence="18">
    <location>
        <position position="160"/>
    </location>
    <ligand>
        <name>(6S)-NADPHX</name>
        <dbReference type="ChEBI" id="CHEBI:64076"/>
    </ligand>
</feature>
<evidence type="ECO:0000256" key="6">
    <source>
        <dbReference type="ARBA" id="ARBA00022741"/>
    </source>
</evidence>
<dbReference type="PANTHER" id="PTHR12592:SF0">
    <property type="entry name" value="ATP-DEPENDENT (S)-NAD(P)H-HYDRATE DEHYDRATASE"/>
    <property type="match status" value="1"/>
</dbReference>
<comment type="catalytic activity">
    <reaction evidence="1 18 19">
        <text>(6R)-NADHX = (6S)-NADHX</text>
        <dbReference type="Rhea" id="RHEA:32215"/>
        <dbReference type="ChEBI" id="CHEBI:64074"/>
        <dbReference type="ChEBI" id="CHEBI:64075"/>
        <dbReference type="EC" id="5.1.99.6"/>
    </reaction>
</comment>
<keyword evidence="9 18" id="KW-0630">Potassium</keyword>
<evidence type="ECO:0000256" key="2">
    <source>
        <dbReference type="ARBA" id="ARBA00000909"/>
    </source>
</evidence>
<keyword evidence="11 18" id="KW-0413">Isomerase</keyword>
<feature type="binding site" evidence="18">
    <location>
        <position position="127"/>
    </location>
    <ligand>
        <name>K(+)</name>
        <dbReference type="ChEBI" id="CHEBI:29103"/>
    </ligand>
</feature>
<evidence type="ECO:0000256" key="3">
    <source>
        <dbReference type="ARBA" id="ARBA00006001"/>
    </source>
</evidence>
<evidence type="ECO:0000259" key="21">
    <source>
        <dbReference type="PROSITE" id="PS51385"/>
    </source>
</evidence>
<feature type="binding site" evidence="18">
    <location>
        <begin position="131"/>
        <end position="137"/>
    </location>
    <ligand>
        <name>(6S)-NADPHX</name>
        <dbReference type="ChEBI" id="CHEBI:64076"/>
    </ligand>
</feature>
<keyword evidence="8 17" id="KW-0521">NADP</keyword>
<evidence type="ECO:0000256" key="1">
    <source>
        <dbReference type="ARBA" id="ARBA00000013"/>
    </source>
</evidence>
<keyword evidence="5 18" id="KW-0479">Metal-binding</keyword>
<dbReference type="PANTHER" id="PTHR12592">
    <property type="entry name" value="ATP-DEPENDENT (S)-NAD(P)H-HYDRATE DEHYDRATASE FAMILY MEMBER"/>
    <property type="match status" value="1"/>
</dbReference>
<dbReference type="Gene3D" id="3.40.1190.20">
    <property type="match status" value="1"/>
</dbReference>
<dbReference type="SUPFAM" id="SSF64153">
    <property type="entry name" value="YjeF N-terminal domain-like"/>
    <property type="match status" value="1"/>
</dbReference>
<dbReference type="NCBIfam" id="TIGR00196">
    <property type="entry name" value="yjeF_cterm"/>
    <property type="match status" value="1"/>
</dbReference>
<dbReference type="RefSeq" id="WP_226371377.1">
    <property type="nucleotide sequence ID" value="NZ_JAGIKX010000023.1"/>
</dbReference>
<evidence type="ECO:0000256" key="11">
    <source>
        <dbReference type="ARBA" id="ARBA00023235"/>
    </source>
</evidence>
<feature type="binding site" evidence="18">
    <location>
        <position position="59"/>
    </location>
    <ligand>
        <name>K(+)</name>
        <dbReference type="ChEBI" id="CHEBI:29103"/>
    </ligand>
</feature>
<feature type="binding site" evidence="18">
    <location>
        <begin position="58"/>
        <end position="62"/>
    </location>
    <ligand>
        <name>(6S)-NADPHX</name>
        <dbReference type="ChEBI" id="CHEBI:64076"/>
    </ligand>
</feature>
<dbReference type="InterPro" id="IPR036652">
    <property type="entry name" value="YjeF_N_dom_sf"/>
</dbReference>
<dbReference type="PROSITE" id="PS51383">
    <property type="entry name" value="YJEF_C_3"/>
    <property type="match status" value="1"/>
</dbReference>
<dbReference type="EC" id="4.2.1.136" evidence="19"/>
<comment type="similarity">
    <text evidence="18">Belongs to the NnrE/AIBP family.</text>
</comment>
<evidence type="ECO:0000256" key="8">
    <source>
        <dbReference type="ARBA" id="ARBA00022857"/>
    </source>
</evidence>
<dbReference type="PROSITE" id="PS51385">
    <property type="entry name" value="YJEF_N"/>
    <property type="match status" value="1"/>
</dbReference>
<dbReference type="CDD" id="cd01171">
    <property type="entry name" value="YXKO-related"/>
    <property type="match status" value="1"/>
</dbReference>
<keyword evidence="6 17" id="KW-0547">Nucleotide-binding</keyword>
<dbReference type="Pfam" id="PF03853">
    <property type="entry name" value="YjeF_N"/>
    <property type="match status" value="1"/>
</dbReference>
<comment type="similarity">
    <text evidence="17">Belongs to the NnrD/CARKD family.</text>
</comment>
<evidence type="ECO:0000313" key="23">
    <source>
        <dbReference type="Proteomes" id="UP001519294"/>
    </source>
</evidence>
<dbReference type="InterPro" id="IPR029056">
    <property type="entry name" value="Ribokinase-like"/>
</dbReference>
<dbReference type="PROSITE" id="PS01050">
    <property type="entry name" value="YJEF_C_2"/>
    <property type="match status" value="1"/>
</dbReference>
<dbReference type="Proteomes" id="UP001519294">
    <property type="component" value="Unassembled WGS sequence"/>
</dbReference>
<evidence type="ECO:0000256" key="10">
    <source>
        <dbReference type="ARBA" id="ARBA00023027"/>
    </source>
</evidence>
<reference evidence="22 23" key="1">
    <citation type="submission" date="2021-03" db="EMBL/GenBank/DDBJ databases">
        <title>Genomic Encyclopedia of Type Strains, Phase IV (KMG-IV): sequencing the most valuable type-strain genomes for metagenomic binning, comparative biology and taxonomic classification.</title>
        <authorList>
            <person name="Goeker M."/>
        </authorList>
    </citation>
    <scope>NUCLEOTIDE SEQUENCE [LARGE SCALE GENOMIC DNA]</scope>
    <source>
        <strain evidence="22 23">DSM 25790</strain>
    </source>
</reference>
<evidence type="ECO:0000256" key="4">
    <source>
        <dbReference type="ARBA" id="ARBA00009524"/>
    </source>
</evidence>
<dbReference type="InterPro" id="IPR017953">
    <property type="entry name" value="Carbohydrate_kinase_pred_CS"/>
</dbReference>
<feature type="binding site" evidence="17">
    <location>
        <position position="327"/>
    </location>
    <ligand>
        <name>(6S)-NADPHX</name>
        <dbReference type="ChEBI" id="CHEBI:64076"/>
    </ligand>
</feature>
<comment type="similarity">
    <text evidence="3 19">In the N-terminal section; belongs to the NnrE/AIBP family.</text>
</comment>
<accession>A0ABS4S9X7</accession>
<name>A0ABS4S9X7_9BACI</name>
<feature type="domain" description="YjeF C-terminal" evidence="20">
    <location>
        <begin position="226"/>
        <end position="505"/>
    </location>
</feature>
<comment type="cofactor">
    <cofactor evidence="17">
        <name>Mg(2+)</name>
        <dbReference type="ChEBI" id="CHEBI:18420"/>
    </cofactor>
</comment>
<comment type="function">
    <text evidence="18">Catalyzes the epimerization of the S- and R-forms of NAD(P)HX, a damaged form of NAD(P)H that is a result of enzymatic or heat-dependent hydration. This is a prerequisite for the S-specific NAD(P)H-hydrate dehydratase to allow the repair of both epimers of NAD(P)HX.</text>
</comment>
<evidence type="ECO:0000259" key="20">
    <source>
        <dbReference type="PROSITE" id="PS51383"/>
    </source>
</evidence>
<comment type="function">
    <text evidence="14 19">Bifunctional enzyme that catalyzes the epimerization of the S- and R-forms of NAD(P)HX and the dehydration of the S-form of NAD(P)HX at the expense of ADP, which is converted to AMP. This allows the repair of both epimers of NAD(P)HX, a damaged form of NAD(P)H that is a result of enzymatic or heat-dependent hydration.</text>
</comment>
<keyword evidence="10 17" id="KW-0520">NAD</keyword>
<keyword evidence="7 17" id="KW-0067">ATP-binding</keyword>
<gene>
    <name evidence="18" type="primary">nnrE</name>
    <name evidence="17" type="synonym">nnrD</name>
    <name evidence="22" type="ORF">J2Z81_002279</name>
</gene>
<organism evidence="22 23">
    <name type="scientific">Virgibacillus alimentarius</name>
    <dbReference type="NCBI Taxonomy" id="698769"/>
    <lineage>
        <taxon>Bacteria</taxon>
        <taxon>Bacillati</taxon>
        <taxon>Bacillota</taxon>
        <taxon>Bacilli</taxon>
        <taxon>Bacillales</taxon>
        <taxon>Bacillaceae</taxon>
        <taxon>Virgibacillus</taxon>
    </lineage>
</organism>